<name>A0AAQ4EFM8_AMBAM</name>
<organism evidence="1 2">
    <name type="scientific">Amblyomma americanum</name>
    <name type="common">Lone star tick</name>
    <dbReference type="NCBI Taxonomy" id="6943"/>
    <lineage>
        <taxon>Eukaryota</taxon>
        <taxon>Metazoa</taxon>
        <taxon>Ecdysozoa</taxon>
        <taxon>Arthropoda</taxon>
        <taxon>Chelicerata</taxon>
        <taxon>Arachnida</taxon>
        <taxon>Acari</taxon>
        <taxon>Parasitiformes</taxon>
        <taxon>Ixodida</taxon>
        <taxon>Ixodoidea</taxon>
        <taxon>Ixodidae</taxon>
        <taxon>Amblyomminae</taxon>
        <taxon>Amblyomma</taxon>
    </lineage>
</organism>
<proteinExistence type="predicted"/>
<evidence type="ECO:0000313" key="2">
    <source>
        <dbReference type="Proteomes" id="UP001321473"/>
    </source>
</evidence>
<comment type="caution">
    <text evidence="1">The sequence shown here is derived from an EMBL/GenBank/DDBJ whole genome shotgun (WGS) entry which is preliminary data.</text>
</comment>
<evidence type="ECO:0000313" key="1">
    <source>
        <dbReference type="EMBL" id="KAK8773589.1"/>
    </source>
</evidence>
<keyword evidence="2" id="KW-1185">Reference proteome</keyword>
<evidence type="ECO:0008006" key="3">
    <source>
        <dbReference type="Google" id="ProtNLM"/>
    </source>
</evidence>
<protein>
    <recommendedName>
        <fullName evidence="3">Nuclease harbi1-like protein</fullName>
    </recommendedName>
</protein>
<dbReference type="EMBL" id="JARKHS020016630">
    <property type="protein sequence ID" value="KAK8773589.1"/>
    <property type="molecule type" value="Genomic_DNA"/>
</dbReference>
<reference evidence="1 2" key="1">
    <citation type="journal article" date="2023" name="Arcadia Sci">
        <title>De novo assembly of a long-read Amblyomma americanum tick genome.</title>
        <authorList>
            <person name="Chou S."/>
            <person name="Poskanzer K.E."/>
            <person name="Rollins M."/>
            <person name="Thuy-Boun P.S."/>
        </authorList>
    </citation>
    <scope>NUCLEOTIDE SEQUENCE [LARGE SCALE GENOMIC DNA]</scope>
    <source>
        <strain evidence="1">F_SG_1</strain>
        <tissue evidence="1">Salivary glands</tissue>
    </source>
</reference>
<gene>
    <name evidence="1" type="ORF">V5799_011877</name>
</gene>
<accession>A0AAQ4EFM8</accession>
<sequence length="205" mass="23559">MDAIKSLGAEFLLDSFSSGEESDDEMQCSMLELVALQFHRRKKNRVPLYVENTVPRYVDVEFRRLFRLSQEAAGRLNEKFEASLFYPQATHGRPRMSSEKTVLIALTYLTTQTSMVQIADKFDVAESSVQNSLNRVLLFSMSEQVITWPNEEERRRSHKRFEEEGNKEGWPDCLKALVALTDVTSKSQGHRNWSSPTTKGKCSIR</sequence>
<dbReference type="AlphaFoldDB" id="A0AAQ4EFM8"/>
<dbReference type="Proteomes" id="UP001321473">
    <property type="component" value="Unassembled WGS sequence"/>
</dbReference>